<organism evidence="2 3">
    <name type="scientific">Bombilactobacillus thymidiniphilus</name>
    <dbReference type="NCBI Taxonomy" id="2923363"/>
    <lineage>
        <taxon>Bacteria</taxon>
        <taxon>Bacillati</taxon>
        <taxon>Bacillota</taxon>
        <taxon>Bacilli</taxon>
        <taxon>Lactobacillales</taxon>
        <taxon>Lactobacillaceae</taxon>
        <taxon>Bombilactobacillus</taxon>
    </lineage>
</organism>
<dbReference type="Proteomes" id="UP000831947">
    <property type="component" value="Chromosome"/>
</dbReference>
<protein>
    <recommendedName>
        <fullName evidence="1">ESAT-6-like protein</fullName>
    </recommendedName>
</protein>
<dbReference type="EMBL" id="CP093365">
    <property type="protein sequence ID" value="UQS84307.1"/>
    <property type="molecule type" value="Genomic_DNA"/>
</dbReference>
<keyword evidence="3" id="KW-1185">Reference proteome</keyword>
<reference evidence="2 3" key="1">
    <citation type="journal article" date="2022" name="Int. J. Syst. Evol. Microbiol.">
        <title>Apilactobacillus apisilvae sp. nov., Nicolia spurrieriana gen. nov. sp. nov., Bombilactobacillus folatiphilus sp. nov. and Bombilactobacillus thymidiniphilus sp. nov., four new lactic acid bacterial isolates from stingless bees Tetragonula carbonaria and Austroplebeia australis.</title>
        <authorList>
            <person name="Oliphant S.A."/>
            <person name="Watson-Haigh N.S."/>
            <person name="Sumby K.M."/>
            <person name="Gardner J."/>
            <person name="Groom S."/>
            <person name="Jiranek V."/>
        </authorList>
    </citation>
    <scope>NUCLEOTIDE SEQUENCE [LARGE SCALE GENOMIC DNA]</scope>
    <source>
        <strain evidence="2 3">SG4_A1</strain>
    </source>
</reference>
<sequence length="96" mass="10909">MAGQIAVTPDELRQQATHYTKGADNVDSTLSDLKNMQEQIRSEWKGNAFEKYDQKFQELSGKVTEFSQLLREIKGQLDKSAQAMQDADNQIGQSWN</sequence>
<name>A0ABY4PFG6_9LACO</name>
<proteinExistence type="inferred from homology"/>
<accession>A0ABY4PFG6</accession>
<dbReference type="RefSeq" id="WP_249513491.1">
    <property type="nucleotide sequence ID" value="NZ_CP093365.1"/>
</dbReference>
<evidence type="ECO:0000313" key="3">
    <source>
        <dbReference type="Proteomes" id="UP000831947"/>
    </source>
</evidence>
<evidence type="ECO:0000256" key="1">
    <source>
        <dbReference type="RuleBase" id="RU362001"/>
    </source>
</evidence>
<dbReference type="SUPFAM" id="SSF140453">
    <property type="entry name" value="EsxAB dimer-like"/>
    <property type="match status" value="1"/>
</dbReference>
<gene>
    <name evidence="2" type="ORF">MOO47_03925</name>
</gene>
<dbReference type="Pfam" id="PF06013">
    <property type="entry name" value="WXG100"/>
    <property type="match status" value="1"/>
</dbReference>
<comment type="similarity">
    <text evidence="1">Belongs to the WXG100 family.</text>
</comment>
<dbReference type="InterPro" id="IPR036689">
    <property type="entry name" value="ESAT-6-like_sf"/>
</dbReference>
<dbReference type="InterPro" id="IPR010310">
    <property type="entry name" value="T7SS_ESAT-6-like"/>
</dbReference>
<dbReference type="NCBIfam" id="TIGR03930">
    <property type="entry name" value="WXG100_ESAT6"/>
    <property type="match status" value="1"/>
</dbReference>
<dbReference type="Gene3D" id="1.10.287.1060">
    <property type="entry name" value="ESAT-6-like"/>
    <property type="match status" value="1"/>
</dbReference>
<evidence type="ECO:0000313" key="2">
    <source>
        <dbReference type="EMBL" id="UQS84307.1"/>
    </source>
</evidence>